<feature type="compositionally biased region" description="Basic and acidic residues" evidence="1">
    <location>
        <begin position="37"/>
        <end position="70"/>
    </location>
</feature>
<dbReference type="PANTHER" id="PTHR37984:SF11">
    <property type="entry name" value="INTEGRASE CATALYTIC DOMAIN-CONTAINING PROTEIN"/>
    <property type="match status" value="1"/>
</dbReference>
<dbReference type="GO" id="GO:0003676">
    <property type="term" value="F:nucleic acid binding"/>
    <property type="evidence" value="ECO:0007669"/>
    <property type="project" value="InterPro"/>
</dbReference>
<dbReference type="STRING" id="50429.A0A2B4RD46"/>
<evidence type="ECO:0000259" key="2">
    <source>
        <dbReference type="PROSITE" id="PS50878"/>
    </source>
</evidence>
<dbReference type="Gene3D" id="3.30.420.10">
    <property type="entry name" value="Ribonuclease H-like superfamily/Ribonuclease H"/>
    <property type="match status" value="1"/>
</dbReference>
<dbReference type="Pfam" id="PF00078">
    <property type="entry name" value="RVT_1"/>
    <property type="match status" value="1"/>
</dbReference>
<dbReference type="AlphaFoldDB" id="A0A2B4RD46"/>
<keyword evidence="4" id="KW-1185">Reference proteome</keyword>
<dbReference type="OrthoDB" id="10060843at2759"/>
<dbReference type="PROSITE" id="PS50878">
    <property type="entry name" value="RT_POL"/>
    <property type="match status" value="1"/>
</dbReference>
<dbReference type="InterPro" id="IPR036397">
    <property type="entry name" value="RNaseH_sf"/>
</dbReference>
<dbReference type="Gene3D" id="3.30.70.270">
    <property type="match status" value="1"/>
</dbReference>
<dbReference type="PANTHER" id="PTHR37984">
    <property type="entry name" value="PROTEIN CBG26694"/>
    <property type="match status" value="1"/>
</dbReference>
<evidence type="ECO:0000256" key="1">
    <source>
        <dbReference type="SAM" id="MobiDB-lite"/>
    </source>
</evidence>
<feature type="region of interest" description="Disordered" evidence="1">
    <location>
        <begin position="578"/>
        <end position="618"/>
    </location>
</feature>
<dbReference type="InterPro" id="IPR043128">
    <property type="entry name" value="Rev_trsase/Diguanyl_cyclase"/>
</dbReference>
<comment type="caution">
    <text evidence="3">The sequence shown here is derived from an EMBL/GenBank/DDBJ whole genome shotgun (WGS) entry which is preliminary data.</text>
</comment>
<feature type="region of interest" description="Disordered" evidence="1">
    <location>
        <begin position="17"/>
        <end position="70"/>
    </location>
</feature>
<reference evidence="4" key="1">
    <citation type="journal article" date="2017" name="bioRxiv">
        <title>Comparative analysis of the genomes of Stylophora pistillata and Acropora digitifera provides evidence for extensive differences between species of corals.</title>
        <authorList>
            <person name="Voolstra C.R."/>
            <person name="Li Y."/>
            <person name="Liew Y.J."/>
            <person name="Baumgarten S."/>
            <person name="Zoccola D."/>
            <person name="Flot J.-F."/>
            <person name="Tambutte S."/>
            <person name="Allemand D."/>
            <person name="Aranda M."/>
        </authorList>
    </citation>
    <scope>NUCLEOTIDE SEQUENCE [LARGE SCALE GENOMIC DNA]</scope>
</reference>
<organism evidence="3 4">
    <name type="scientific">Stylophora pistillata</name>
    <name type="common">Smooth cauliflower coral</name>
    <dbReference type="NCBI Taxonomy" id="50429"/>
    <lineage>
        <taxon>Eukaryota</taxon>
        <taxon>Metazoa</taxon>
        <taxon>Cnidaria</taxon>
        <taxon>Anthozoa</taxon>
        <taxon>Hexacorallia</taxon>
        <taxon>Scleractinia</taxon>
        <taxon>Astrocoeniina</taxon>
        <taxon>Pocilloporidae</taxon>
        <taxon>Stylophora</taxon>
    </lineage>
</organism>
<accession>A0A2B4RD46</accession>
<evidence type="ECO:0000313" key="3">
    <source>
        <dbReference type="EMBL" id="PFX14400.1"/>
    </source>
</evidence>
<dbReference type="InterPro" id="IPR000477">
    <property type="entry name" value="RT_dom"/>
</dbReference>
<sequence>MELSQKQAANIEETQTVNKLSSLGSCRSPRNCNAKAGTDKDGGRATDKKLRNRKSRGDSHKIRKSSDKCRNCGGDYPHPEGKTFCPARASIKILDEKNTAVKGSSGSLLSWKTSQELSLLQTVQQVKLLPSKLEAVTPSGLIAEYDDLFHGLGKLKNYQIKLHIDEEVTPIAQPHRRVPFHVRKQLEGHLERDEELGVIEHIKGHKPWVSPIVVASKPKSPGKVRVCVDMRQANKAVKRERHVTPTVKEMIGDLNGARVLSNLDLNQGYNQLEQAPESRYNTIFSTHMGLMRYERLNFGISSAAEIFQSVIRDTLEGIEGAINISDDISVFRNTLEEHDQSLKAVFQRLRKKGLTLNKRKCEYRKEKLEFFGYVFSRDGISPDPKKVADVEVLDSVNLVQFKKAFRGNLSDMLVITEGKLRFVRTVKNIVKTVRLEHKSYKQELDRMLRSYRATPHGTLRVAPAVALFGRLMKTKLPEMMTPCSDNTAIRRRDQAVTAEVKEQADNKRYTKPSAIKEGDIVLIKRDETKKKDNTSYNPIPRTVIKTKGFMVTAENAEGVPITRNSSFFKSVPDFKISSEEQENSYGDGPPLQLDGAPARRYPQRARTRPAKLSDYVLD</sequence>
<evidence type="ECO:0000313" key="4">
    <source>
        <dbReference type="Proteomes" id="UP000225706"/>
    </source>
</evidence>
<dbReference type="EMBL" id="LSMT01000785">
    <property type="protein sequence ID" value="PFX14400.1"/>
    <property type="molecule type" value="Genomic_DNA"/>
</dbReference>
<dbReference type="GO" id="GO:0006259">
    <property type="term" value="P:DNA metabolic process"/>
    <property type="evidence" value="ECO:0007669"/>
    <property type="project" value="UniProtKB-ARBA"/>
</dbReference>
<dbReference type="Proteomes" id="UP000225706">
    <property type="component" value="Unassembled WGS sequence"/>
</dbReference>
<dbReference type="InterPro" id="IPR043502">
    <property type="entry name" value="DNA/RNA_pol_sf"/>
</dbReference>
<dbReference type="InterPro" id="IPR050951">
    <property type="entry name" value="Retrovirus_Pol_polyprotein"/>
</dbReference>
<name>A0A2B4RD46_STYPI</name>
<dbReference type="SUPFAM" id="SSF56672">
    <property type="entry name" value="DNA/RNA polymerases"/>
    <property type="match status" value="1"/>
</dbReference>
<proteinExistence type="predicted"/>
<gene>
    <name evidence="3" type="primary">K02A2.6</name>
    <name evidence="3" type="ORF">AWC38_SpisGene21444</name>
</gene>
<dbReference type="CDD" id="cd01647">
    <property type="entry name" value="RT_LTR"/>
    <property type="match status" value="1"/>
</dbReference>
<feature type="compositionally biased region" description="Polar residues" evidence="1">
    <location>
        <begin position="17"/>
        <end position="31"/>
    </location>
</feature>
<feature type="domain" description="Reverse transcriptase" evidence="2">
    <location>
        <begin position="196"/>
        <end position="375"/>
    </location>
</feature>
<protein>
    <submittedName>
        <fullName evidence="3">Uncharacterized protein K02A2.6</fullName>
    </submittedName>
</protein>
<dbReference type="Gene3D" id="3.10.10.10">
    <property type="entry name" value="HIV Type 1 Reverse Transcriptase, subunit A, domain 1"/>
    <property type="match status" value="1"/>
</dbReference>